<evidence type="ECO:0000313" key="3">
    <source>
        <dbReference type="Proteomes" id="UP001164746"/>
    </source>
</evidence>
<protein>
    <submittedName>
        <fullName evidence="2">Uncharacterized protein</fullName>
    </submittedName>
</protein>
<gene>
    <name evidence="2" type="ORF">MAR_025150</name>
</gene>
<reference evidence="2" key="1">
    <citation type="submission" date="2022-11" db="EMBL/GenBank/DDBJ databases">
        <title>Centuries of genome instability and evolution in soft-shell clam transmissible cancer (bioRxiv).</title>
        <authorList>
            <person name="Hart S.F.M."/>
            <person name="Yonemitsu M.A."/>
            <person name="Giersch R.M."/>
            <person name="Beal B.F."/>
            <person name="Arriagada G."/>
            <person name="Davis B.W."/>
            <person name="Ostrander E.A."/>
            <person name="Goff S.P."/>
            <person name="Metzger M.J."/>
        </authorList>
    </citation>
    <scope>NUCLEOTIDE SEQUENCE</scope>
    <source>
        <strain evidence="2">MELC-2E11</strain>
        <tissue evidence="2">Siphon/mantle</tissue>
    </source>
</reference>
<proteinExistence type="predicted"/>
<evidence type="ECO:0000256" key="1">
    <source>
        <dbReference type="SAM" id="MobiDB-lite"/>
    </source>
</evidence>
<name>A0ABY7DSS7_MYAAR</name>
<dbReference type="Proteomes" id="UP001164746">
    <property type="component" value="Chromosome 3"/>
</dbReference>
<feature type="compositionally biased region" description="Basic and acidic residues" evidence="1">
    <location>
        <begin position="92"/>
        <end position="123"/>
    </location>
</feature>
<feature type="region of interest" description="Disordered" evidence="1">
    <location>
        <begin position="75"/>
        <end position="140"/>
    </location>
</feature>
<accession>A0ABY7DSS7</accession>
<keyword evidence="3" id="KW-1185">Reference proteome</keyword>
<organism evidence="2 3">
    <name type="scientific">Mya arenaria</name>
    <name type="common">Soft-shell clam</name>
    <dbReference type="NCBI Taxonomy" id="6604"/>
    <lineage>
        <taxon>Eukaryota</taxon>
        <taxon>Metazoa</taxon>
        <taxon>Spiralia</taxon>
        <taxon>Lophotrochozoa</taxon>
        <taxon>Mollusca</taxon>
        <taxon>Bivalvia</taxon>
        <taxon>Autobranchia</taxon>
        <taxon>Heteroconchia</taxon>
        <taxon>Euheterodonta</taxon>
        <taxon>Imparidentia</taxon>
        <taxon>Neoheterodontei</taxon>
        <taxon>Myida</taxon>
        <taxon>Myoidea</taxon>
        <taxon>Myidae</taxon>
        <taxon>Mya</taxon>
    </lineage>
</organism>
<dbReference type="EMBL" id="CP111014">
    <property type="protein sequence ID" value="WAR00778.1"/>
    <property type="molecule type" value="Genomic_DNA"/>
</dbReference>
<evidence type="ECO:0000313" key="2">
    <source>
        <dbReference type="EMBL" id="WAR00778.1"/>
    </source>
</evidence>
<sequence>MDETVKEHEKKYECEHTMFNERYGVLAEETDGLSDYERTMAILKANDVHGFQIGISKLEELARLEREREEARQREAVILEHEREKRRREEHHRRELQRQQDELDALERRRASRESLVFEDRMTDSPPASTPRRSLDSGIGKRKDTNYLFFLSPYHGQN</sequence>